<dbReference type="RefSeq" id="WP_306101260.1">
    <property type="nucleotide sequence ID" value="NZ_CP162601.1"/>
</dbReference>
<feature type="transmembrane region" description="Helical" evidence="1">
    <location>
        <begin position="84"/>
        <end position="109"/>
    </location>
</feature>
<dbReference type="EMBL" id="CP162601">
    <property type="protein sequence ID" value="XDK26080.1"/>
    <property type="molecule type" value="Genomic_DNA"/>
</dbReference>
<keyword evidence="1" id="KW-0812">Transmembrane</keyword>
<reference evidence="2" key="1">
    <citation type="submission" date="2024-07" db="EMBL/GenBank/DDBJ databases">
        <title>Genome Analysis of a Potential Novel Vibrio Species Secreting pH- and Thermo-stable Alginate Lyase and its Application in Producing Alginate Oligosaccharides.</title>
        <authorList>
            <person name="Huang H."/>
            <person name="Bao K."/>
        </authorList>
    </citation>
    <scope>NUCLEOTIDE SEQUENCE</scope>
    <source>
        <strain evidence="2">HB236076</strain>
    </source>
</reference>
<evidence type="ECO:0000313" key="2">
    <source>
        <dbReference type="EMBL" id="XDK26080.1"/>
    </source>
</evidence>
<dbReference type="KEGG" id="vih:AB0763_05425"/>
<keyword evidence="1" id="KW-0472">Membrane</keyword>
<dbReference type="AlphaFoldDB" id="A0AB39HHF8"/>
<feature type="transmembrane region" description="Helical" evidence="1">
    <location>
        <begin position="167"/>
        <end position="186"/>
    </location>
</feature>
<dbReference type="GO" id="GO:0005886">
    <property type="term" value="C:plasma membrane"/>
    <property type="evidence" value="ECO:0007669"/>
    <property type="project" value="TreeGrafter"/>
</dbReference>
<feature type="transmembrane region" description="Helical" evidence="1">
    <location>
        <begin position="317"/>
        <end position="338"/>
    </location>
</feature>
<evidence type="ECO:0000256" key="1">
    <source>
        <dbReference type="SAM" id="Phobius"/>
    </source>
</evidence>
<protein>
    <submittedName>
        <fullName evidence="2">Benzoate/H(+) symporter BenE family transporter</fullName>
    </submittedName>
</protein>
<feature type="transmembrane region" description="Helical" evidence="1">
    <location>
        <begin position="288"/>
        <end position="310"/>
    </location>
</feature>
<feature type="transmembrane region" description="Helical" evidence="1">
    <location>
        <begin position="244"/>
        <end position="268"/>
    </location>
</feature>
<organism evidence="2">
    <name type="scientific">Vibrio sp. HB236076</name>
    <dbReference type="NCBI Taxonomy" id="3232307"/>
    <lineage>
        <taxon>Bacteria</taxon>
        <taxon>Pseudomonadati</taxon>
        <taxon>Pseudomonadota</taxon>
        <taxon>Gammaproteobacteria</taxon>
        <taxon>Vibrionales</taxon>
        <taxon>Vibrionaceae</taxon>
        <taxon>Vibrio</taxon>
    </lineage>
</organism>
<name>A0AB39HHF8_9VIBR</name>
<dbReference type="NCBIfam" id="TIGR00843">
    <property type="entry name" value="benE"/>
    <property type="match status" value="1"/>
</dbReference>
<feature type="transmembrane region" description="Helical" evidence="1">
    <location>
        <begin position="206"/>
        <end position="223"/>
    </location>
</feature>
<keyword evidence="1" id="KW-1133">Transmembrane helix</keyword>
<feature type="transmembrane region" description="Helical" evidence="1">
    <location>
        <begin position="121"/>
        <end position="137"/>
    </location>
</feature>
<proteinExistence type="predicted"/>
<dbReference type="Pfam" id="PF03594">
    <property type="entry name" value="BenE"/>
    <property type="match status" value="1"/>
</dbReference>
<feature type="transmembrane region" description="Helical" evidence="1">
    <location>
        <begin position="45"/>
        <end position="64"/>
    </location>
</feature>
<dbReference type="PANTHER" id="PTHR30199">
    <property type="entry name" value="MFS FAMILY TRANSPORTER, PREDICTED SUBSTRATE BENZOATE"/>
    <property type="match status" value="1"/>
</dbReference>
<dbReference type="InterPro" id="IPR004711">
    <property type="entry name" value="Benzoate_Transporter"/>
</dbReference>
<feature type="transmembrane region" description="Helical" evidence="1">
    <location>
        <begin position="12"/>
        <end position="33"/>
    </location>
</feature>
<sequence length="386" mass="41629">MSHSWKLSHFFAGFSAVLVGYTSSVVIVMQAALTAGATQGQLESWLLVLGLIMGVSSIGLSWWYKTPILTAWSTPGAAFLVANAGSYTLGEVIGACVIVGVFTVISGFIRPLNHWLQNLPASLSTAMLAAILLPFCIKGFSAASQYSDLFLILLAIYLTVKAMWPKYTMASLLFVTLIYALFYGFFDQPIRLTFSTWQWMTPTFDGLAILNLALPLYLLTMLSQNLPGIAMVRQFDFSLSVKPVLVTMGLLNATTACLGGFSINLAAISAALCLNQDVDQDASQRYRSAIWAGVFYLLAGVFATTVVSVFTQLPSGVTVMLASFALLGTLLMCLTQAFQNEVYREAALVTFLVILSGINVAGVSATLWGLMAGGLVLQVSKRHKQQ</sequence>
<dbReference type="PANTHER" id="PTHR30199:SF0">
    <property type="entry name" value="INNER MEMBRANE PROTEIN YDCO"/>
    <property type="match status" value="1"/>
</dbReference>
<accession>A0AB39HHF8</accession>
<feature type="transmembrane region" description="Helical" evidence="1">
    <location>
        <begin position="350"/>
        <end position="377"/>
    </location>
</feature>
<gene>
    <name evidence="2" type="ORF">AB0763_05425</name>
</gene>
<dbReference type="GO" id="GO:0042925">
    <property type="term" value="F:benzoate transmembrane transporter activity"/>
    <property type="evidence" value="ECO:0007669"/>
    <property type="project" value="InterPro"/>
</dbReference>